<evidence type="ECO:0000313" key="5">
    <source>
        <dbReference type="Proteomes" id="UP000685013"/>
    </source>
</evidence>
<protein>
    <submittedName>
        <fullName evidence="4">Uncharacterized protein</fullName>
    </submittedName>
</protein>
<keyword evidence="5" id="KW-1185">Reference proteome</keyword>
<keyword evidence="2" id="KW-0472">Membrane</keyword>
<keyword evidence="2" id="KW-1133">Transmembrane helix</keyword>
<evidence type="ECO:0000256" key="3">
    <source>
        <dbReference type="SAM" id="SignalP"/>
    </source>
</evidence>
<accession>A0AAV6MRP1</accession>
<proteinExistence type="predicted"/>
<gene>
    <name evidence="4" type="ORF">SDJN03_18137</name>
</gene>
<dbReference type="EMBL" id="JAGKQH010000012">
    <property type="protein sequence ID" value="KAG6585404.1"/>
    <property type="molecule type" value="Genomic_DNA"/>
</dbReference>
<feature type="non-terminal residue" evidence="4">
    <location>
        <position position="1"/>
    </location>
</feature>
<dbReference type="AlphaFoldDB" id="A0AAV6MRP1"/>
<comment type="caution">
    <text evidence="4">The sequence shown here is derived from an EMBL/GenBank/DDBJ whole genome shotgun (WGS) entry which is preliminary data.</text>
</comment>
<keyword evidence="2" id="KW-0812">Transmembrane</keyword>
<feature type="signal peptide" evidence="3">
    <location>
        <begin position="1"/>
        <end position="22"/>
    </location>
</feature>
<dbReference type="PANTHER" id="PTHR34360">
    <property type="entry name" value="OS08G0519400 PROTEIN"/>
    <property type="match status" value="1"/>
</dbReference>
<feature type="coiled-coil region" evidence="1">
    <location>
        <begin position="43"/>
        <end position="197"/>
    </location>
</feature>
<evidence type="ECO:0000256" key="1">
    <source>
        <dbReference type="SAM" id="Coils"/>
    </source>
</evidence>
<feature type="chain" id="PRO_5043518207" evidence="3">
    <location>
        <begin position="23"/>
        <end position="407"/>
    </location>
</feature>
<keyword evidence="1" id="KW-0175">Coiled coil</keyword>
<organism evidence="4 5">
    <name type="scientific">Cucurbita argyrosperma subsp. sororia</name>
    <dbReference type="NCBI Taxonomy" id="37648"/>
    <lineage>
        <taxon>Eukaryota</taxon>
        <taxon>Viridiplantae</taxon>
        <taxon>Streptophyta</taxon>
        <taxon>Embryophyta</taxon>
        <taxon>Tracheophyta</taxon>
        <taxon>Spermatophyta</taxon>
        <taxon>Magnoliopsida</taxon>
        <taxon>eudicotyledons</taxon>
        <taxon>Gunneridae</taxon>
        <taxon>Pentapetalae</taxon>
        <taxon>rosids</taxon>
        <taxon>fabids</taxon>
        <taxon>Cucurbitales</taxon>
        <taxon>Cucurbitaceae</taxon>
        <taxon>Cucurbiteae</taxon>
        <taxon>Cucurbita</taxon>
    </lineage>
</organism>
<evidence type="ECO:0000313" key="4">
    <source>
        <dbReference type="EMBL" id="KAG6585404.1"/>
    </source>
</evidence>
<reference evidence="4 5" key="1">
    <citation type="journal article" date="2021" name="Hortic Res">
        <title>The domestication of Cucurbita argyrosperma as revealed by the genome of its wild relative.</title>
        <authorList>
            <person name="Barrera-Redondo J."/>
            <person name="Sanchez-de la Vega G."/>
            <person name="Aguirre-Liguori J.A."/>
            <person name="Castellanos-Morales G."/>
            <person name="Gutierrez-Guerrero Y.T."/>
            <person name="Aguirre-Dugua X."/>
            <person name="Aguirre-Planter E."/>
            <person name="Tenaillon M.I."/>
            <person name="Lira-Saade R."/>
            <person name="Eguiarte L.E."/>
        </authorList>
    </citation>
    <scope>NUCLEOTIDE SEQUENCE [LARGE SCALE GENOMIC DNA]</scope>
    <source>
        <strain evidence="4">JBR-2021</strain>
    </source>
</reference>
<feature type="transmembrane region" description="Helical" evidence="2">
    <location>
        <begin position="336"/>
        <end position="359"/>
    </location>
</feature>
<dbReference type="Proteomes" id="UP000685013">
    <property type="component" value="Chromosome 12"/>
</dbReference>
<name>A0AAV6MRP1_9ROSI</name>
<sequence length="407" mass="46962">MAAPKLASVTIFLALIVFSVAADVIVDGGEDAIEVAREDGYQSSVIKKELEKLNSKIRELEVLIDEKSQELEKKNELISQKDEIFRDKLARVSFLESEIESLQREGKLHVEETTAKAHSRAGELEKQVSELKRELDAQNREKNALEAQSNEAEKKMHEVISTLEKLQNSNEEQKKKIKKLERALKVAEEEMIKAKFEVTSTTEELMEVHGAWFPPWLASFWNKHAKPAVNMVMQKMWVGKTHVENWVGPHIEPIKSKWIPAMHERWLVVKMNSKPHFELLCKRSSEAYEASKQALTPHIIKVQEFAYPYFQVKSTIQEVLNRHDITRAVATKEFEWLLDSALLILPILILFSLCCCCGPSRKKARKPARPNQARHEFFKVDMKSFAFSRNLELRSLIFFRSAYSFIT</sequence>
<evidence type="ECO:0000256" key="2">
    <source>
        <dbReference type="SAM" id="Phobius"/>
    </source>
</evidence>
<keyword evidence="3" id="KW-0732">Signal</keyword>
<dbReference type="PANTHER" id="PTHR34360:SF1">
    <property type="entry name" value="OS08G0519400 PROTEIN"/>
    <property type="match status" value="1"/>
</dbReference>